<gene>
    <name evidence="2" type="ORF">OLEA9_A085782</name>
</gene>
<name>A0A8S0V3P4_OLEEU</name>
<dbReference type="Proteomes" id="UP000594638">
    <property type="component" value="Unassembled WGS sequence"/>
</dbReference>
<dbReference type="Gramene" id="OE9A085782T1">
    <property type="protein sequence ID" value="OE9A085782C1"/>
    <property type="gene ID" value="OE9A085782"/>
</dbReference>
<feature type="compositionally biased region" description="Basic and acidic residues" evidence="1">
    <location>
        <begin position="93"/>
        <end position="107"/>
    </location>
</feature>
<proteinExistence type="predicted"/>
<organism evidence="2 3">
    <name type="scientific">Olea europaea subsp. europaea</name>
    <dbReference type="NCBI Taxonomy" id="158383"/>
    <lineage>
        <taxon>Eukaryota</taxon>
        <taxon>Viridiplantae</taxon>
        <taxon>Streptophyta</taxon>
        <taxon>Embryophyta</taxon>
        <taxon>Tracheophyta</taxon>
        <taxon>Spermatophyta</taxon>
        <taxon>Magnoliopsida</taxon>
        <taxon>eudicotyledons</taxon>
        <taxon>Gunneridae</taxon>
        <taxon>Pentapetalae</taxon>
        <taxon>asterids</taxon>
        <taxon>lamiids</taxon>
        <taxon>Lamiales</taxon>
        <taxon>Oleaceae</taxon>
        <taxon>Oleeae</taxon>
        <taxon>Olea</taxon>
    </lineage>
</organism>
<evidence type="ECO:0000313" key="2">
    <source>
        <dbReference type="EMBL" id="CAA3024702.1"/>
    </source>
</evidence>
<dbReference type="OrthoDB" id="906240at2759"/>
<keyword evidence="3" id="KW-1185">Reference proteome</keyword>
<evidence type="ECO:0000313" key="3">
    <source>
        <dbReference type="Proteomes" id="UP000594638"/>
    </source>
</evidence>
<dbReference type="AlphaFoldDB" id="A0A8S0V3P4"/>
<evidence type="ECO:0000256" key="1">
    <source>
        <dbReference type="SAM" id="MobiDB-lite"/>
    </source>
</evidence>
<dbReference type="EMBL" id="CACTIH010009115">
    <property type="protein sequence ID" value="CAA3024702.1"/>
    <property type="molecule type" value="Genomic_DNA"/>
</dbReference>
<comment type="caution">
    <text evidence="2">The sequence shown here is derived from an EMBL/GenBank/DDBJ whole genome shotgun (WGS) entry which is preliminary data.</text>
</comment>
<protein>
    <submittedName>
        <fullName evidence="2">Uncharacterized protein</fullName>
    </submittedName>
</protein>
<reference evidence="2 3" key="1">
    <citation type="submission" date="2019-12" db="EMBL/GenBank/DDBJ databases">
        <authorList>
            <person name="Alioto T."/>
            <person name="Alioto T."/>
            <person name="Gomez Garrido J."/>
        </authorList>
    </citation>
    <scope>NUCLEOTIDE SEQUENCE [LARGE SCALE GENOMIC DNA]</scope>
</reference>
<sequence>MATRLLENTMMEDQLYKQIEAISSHQTIGIRKRVLDVAMEEKESCGSNDVSLCLEVGSAAAPKDVPRPTKNRNKTMRNISKRDATSSYLYPRDSNDSKKVCQLEDGKHKVKMPK</sequence>
<feature type="region of interest" description="Disordered" evidence="1">
    <location>
        <begin position="62"/>
        <end position="114"/>
    </location>
</feature>
<accession>A0A8S0V3P4</accession>